<organism evidence="7 8">
    <name type="scientific">Acinetobacter baumannii NIPH 80</name>
    <dbReference type="NCBI Taxonomy" id="1217629"/>
    <lineage>
        <taxon>Bacteria</taxon>
        <taxon>Pseudomonadati</taxon>
        <taxon>Pseudomonadota</taxon>
        <taxon>Gammaproteobacteria</taxon>
        <taxon>Moraxellales</taxon>
        <taxon>Moraxellaceae</taxon>
        <taxon>Acinetobacter</taxon>
        <taxon>Acinetobacter calcoaceticus/baumannii complex</taxon>
    </lineage>
</organism>
<dbReference type="InterPro" id="IPR016163">
    <property type="entry name" value="Ald_DH_C"/>
</dbReference>
<dbReference type="PROSITE" id="PS00687">
    <property type="entry name" value="ALDEHYDE_DEHYDR_GLU"/>
    <property type="match status" value="1"/>
</dbReference>
<dbReference type="Gene3D" id="1.20.140.10">
    <property type="entry name" value="Butyryl-CoA Dehydrogenase, subunit A, domain 3"/>
    <property type="match status" value="1"/>
</dbReference>
<feature type="active site" evidence="3">
    <location>
        <position position="252"/>
    </location>
</feature>
<accession>N9KUC9</accession>
<dbReference type="Pfam" id="PF08028">
    <property type="entry name" value="Acyl-CoA_dh_2"/>
    <property type="match status" value="1"/>
</dbReference>
<keyword evidence="2 4" id="KW-0560">Oxidoreductase</keyword>
<dbReference type="Pfam" id="PF00171">
    <property type="entry name" value="Aldedh"/>
    <property type="match status" value="1"/>
</dbReference>
<dbReference type="Gene3D" id="3.40.309.10">
    <property type="entry name" value="Aldehyde Dehydrogenase, Chain A, domain 2"/>
    <property type="match status" value="1"/>
</dbReference>
<evidence type="ECO:0000259" key="6">
    <source>
        <dbReference type="Pfam" id="PF08028"/>
    </source>
</evidence>
<dbReference type="GO" id="GO:0016627">
    <property type="term" value="F:oxidoreductase activity, acting on the CH-CH group of donors"/>
    <property type="evidence" value="ECO:0007669"/>
    <property type="project" value="InterPro"/>
</dbReference>
<dbReference type="AlphaFoldDB" id="N9KUC9"/>
<dbReference type="InterPro" id="IPR046373">
    <property type="entry name" value="Acyl-CoA_Oxase/DH_mid-dom_sf"/>
</dbReference>
<evidence type="ECO:0000256" key="4">
    <source>
        <dbReference type="RuleBase" id="RU003345"/>
    </source>
</evidence>
<dbReference type="InterPro" id="IPR009100">
    <property type="entry name" value="AcylCoA_DH/oxidase_NM_dom_sf"/>
</dbReference>
<dbReference type="Gene3D" id="2.40.110.10">
    <property type="entry name" value="Butyryl-CoA Dehydrogenase, subunit A, domain 2"/>
    <property type="match status" value="1"/>
</dbReference>
<dbReference type="GO" id="GO:0016620">
    <property type="term" value="F:oxidoreductase activity, acting on the aldehyde or oxo group of donors, NAD or NADP as acceptor"/>
    <property type="evidence" value="ECO:0007669"/>
    <property type="project" value="InterPro"/>
</dbReference>
<dbReference type="InterPro" id="IPR013107">
    <property type="entry name" value="Acyl-CoA_DH_C"/>
</dbReference>
<evidence type="ECO:0000256" key="1">
    <source>
        <dbReference type="ARBA" id="ARBA00009986"/>
    </source>
</evidence>
<feature type="domain" description="Acyl-CoA dehydrogenase C-terminal" evidence="6">
    <location>
        <begin position="590"/>
        <end position="721"/>
    </location>
</feature>
<dbReference type="CDD" id="cd07106">
    <property type="entry name" value="ALDH_AldA-AAD23400"/>
    <property type="match status" value="1"/>
</dbReference>
<dbReference type="InterPro" id="IPR016162">
    <property type="entry name" value="Ald_DH_N"/>
</dbReference>
<dbReference type="InterPro" id="IPR036250">
    <property type="entry name" value="AcylCo_DH-like_C"/>
</dbReference>
<dbReference type="SUPFAM" id="SSF56645">
    <property type="entry name" value="Acyl-CoA dehydrogenase NM domain-like"/>
    <property type="match status" value="1"/>
</dbReference>
<proteinExistence type="inferred from homology"/>
<sequence length="743" mass="81867">MCLVYQVKTSCFFSTHHINGQTVLGTGKTIDVINPATLDVIATVSSTTPEQLDDCIAKAKQAFATWKNVDDQKIVQAFHAIAEDILSQKNELAILITQEQGKPVFLAQLEVELTAQWINYIASLTIPVEHYQETNGKKITVYNRPLGVIASITPWNWPFMIAAWHLFPALKTKNCVINKPSEFTPLSTIKLVEIINKHLPAGVCSLVLGDGQIGSALTAHPVVEKVTFTGSTSTGQRILQNSINTLKSVVLELGGNDVGIVLDDVDVETTCQKLFMSAFLNAGQTCACLKRLYVHDNIYDQVVQKLTEIINAQVLGDGLAASTTFGPVQNKMQFDKVQRLIEDAIEQGATVIRAHQSLPEKGYFIAPTLVVDVNEETAIVEQEQFGPVLPILRFSDIDKVVESTNQSEFGLGGSVWTKDLQKAQEIAEKMETGTVWINSHADLSPEAAFGGWKLSGLGYSFGMGGCCNIPPFGKVEEVEGGIILNGDYGWSSGCDHAEYAIVGFNRFDADGNKIYSFGVIPRSDYEIVDNWYAQAIKSSGSKMLKLVNVFIPEYRISKAKDMMEGKSAGFGLYPDSKIFYTPYRPYFASGFSAVSLGIAERMIEAFKEKQRNRVRAYTGANVGLATPALMRIAESTHQVAAARALLEKTWEDHRIHGLNHQYPNKETLAFWRTNQAYAVKMCIEAVDRLMAAAGATSFMDNSELQRLFRDAHMTGAHAYTDYDVCAQILGRELMGMEPDPTMV</sequence>
<dbReference type="FunFam" id="3.40.605.10:FF:000007">
    <property type="entry name" value="NAD/NADP-dependent betaine aldehyde dehydrogenase"/>
    <property type="match status" value="1"/>
</dbReference>
<dbReference type="InterPro" id="IPR016161">
    <property type="entry name" value="Ald_DH/histidinol_DH"/>
</dbReference>
<dbReference type="PANTHER" id="PTHR11699">
    <property type="entry name" value="ALDEHYDE DEHYDROGENASE-RELATED"/>
    <property type="match status" value="1"/>
</dbReference>
<reference evidence="7 8" key="1">
    <citation type="submission" date="2013-02" db="EMBL/GenBank/DDBJ databases">
        <title>The Genome Sequence of Acinetobacter baumannii NIPH 80.</title>
        <authorList>
            <consortium name="The Broad Institute Genome Sequencing Platform"/>
            <consortium name="The Broad Institute Genome Sequencing Center for Infectious Disease"/>
            <person name="Cerqueira G."/>
            <person name="Feldgarden M."/>
            <person name="Courvalin P."/>
            <person name="Perichon B."/>
            <person name="Grillot-Courvalin C."/>
            <person name="Clermont D."/>
            <person name="Rocha E."/>
            <person name="Yoon E.-J."/>
            <person name="Nemec A."/>
            <person name="Walker B."/>
            <person name="Young S.K."/>
            <person name="Zeng Q."/>
            <person name="Gargeya S."/>
            <person name="Fitzgerald M."/>
            <person name="Haas B."/>
            <person name="Abouelleil A."/>
            <person name="Alvarado L."/>
            <person name="Arachchi H.M."/>
            <person name="Berlin A.M."/>
            <person name="Chapman S.B."/>
            <person name="Dewar J."/>
            <person name="Goldberg J."/>
            <person name="Griggs A."/>
            <person name="Gujja S."/>
            <person name="Hansen M."/>
            <person name="Howarth C."/>
            <person name="Imamovic A."/>
            <person name="Larimer J."/>
            <person name="McCowan C."/>
            <person name="Murphy C."/>
            <person name="Neiman D."/>
            <person name="Pearson M."/>
            <person name="Priest M."/>
            <person name="Roberts A."/>
            <person name="Saif S."/>
            <person name="Shea T."/>
            <person name="Sisk P."/>
            <person name="Sykes S."/>
            <person name="Wortman J."/>
            <person name="Nusbaum C."/>
            <person name="Birren B."/>
        </authorList>
    </citation>
    <scope>NUCLEOTIDE SEQUENCE [LARGE SCALE GENOMIC DNA]</scope>
    <source>
        <strain evidence="7 8">NIPH 80</strain>
    </source>
</reference>
<dbReference type="FunFam" id="3.40.309.10:FF:000009">
    <property type="entry name" value="Aldehyde dehydrogenase A"/>
    <property type="match status" value="1"/>
</dbReference>
<dbReference type="SUPFAM" id="SSF53720">
    <property type="entry name" value="ALDH-like"/>
    <property type="match status" value="1"/>
</dbReference>
<dbReference type="PATRIC" id="fig|1217629.3.peg.2190"/>
<feature type="domain" description="Aldehyde dehydrogenase" evidence="5">
    <location>
        <begin position="27"/>
        <end position="461"/>
    </location>
</feature>
<evidence type="ECO:0000256" key="3">
    <source>
        <dbReference type="PROSITE-ProRule" id="PRU10007"/>
    </source>
</evidence>
<dbReference type="InterPro" id="IPR029510">
    <property type="entry name" value="Ald_DH_CS_GLU"/>
</dbReference>
<protein>
    <recommendedName>
        <fullName evidence="9">Aldehyde dehydrogenase domain-containing protein</fullName>
    </recommendedName>
</protein>
<evidence type="ECO:0000313" key="8">
    <source>
        <dbReference type="Proteomes" id="UP000013021"/>
    </source>
</evidence>
<dbReference type="HOGENOM" id="CLU_373698_0_0_6"/>
<dbReference type="InterPro" id="IPR016160">
    <property type="entry name" value="Ald_DH_CS_CYS"/>
</dbReference>
<dbReference type="Proteomes" id="UP000013021">
    <property type="component" value="Unassembled WGS sequence"/>
</dbReference>
<dbReference type="InterPro" id="IPR015590">
    <property type="entry name" value="Aldehyde_DH_dom"/>
</dbReference>
<dbReference type="EMBL" id="APRE01000041">
    <property type="protein sequence ID" value="ENW72090.1"/>
    <property type="molecule type" value="Genomic_DNA"/>
</dbReference>
<comment type="caution">
    <text evidence="7">The sequence shown here is derived from an EMBL/GenBank/DDBJ whole genome shotgun (WGS) entry which is preliminary data.</text>
</comment>
<dbReference type="Gene3D" id="3.40.605.10">
    <property type="entry name" value="Aldehyde Dehydrogenase, Chain A, domain 1"/>
    <property type="match status" value="1"/>
</dbReference>
<gene>
    <name evidence="7" type="ORF">F913_02266</name>
</gene>
<evidence type="ECO:0000256" key="2">
    <source>
        <dbReference type="ARBA" id="ARBA00023002"/>
    </source>
</evidence>
<evidence type="ECO:0000259" key="5">
    <source>
        <dbReference type="Pfam" id="PF00171"/>
    </source>
</evidence>
<evidence type="ECO:0008006" key="9">
    <source>
        <dbReference type="Google" id="ProtNLM"/>
    </source>
</evidence>
<evidence type="ECO:0000313" key="7">
    <source>
        <dbReference type="EMBL" id="ENW72090.1"/>
    </source>
</evidence>
<comment type="similarity">
    <text evidence="1 4">Belongs to the aldehyde dehydrogenase family.</text>
</comment>
<dbReference type="PROSITE" id="PS00070">
    <property type="entry name" value="ALDEHYDE_DEHYDR_CYS"/>
    <property type="match status" value="1"/>
</dbReference>
<dbReference type="InterPro" id="IPR044086">
    <property type="entry name" value="LUC3-like"/>
</dbReference>
<name>N9KUC9_ACIBA</name>
<dbReference type="SUPFAM" id="SSF47203">
    <property type="entry name" value="Acyl-CoA dehydrogenase C-terminal domain-like"/>
    <property type="match status" value="1"/>
</dbReference>